<sequence length="176" mass="18640">MSFFEDLWESIFTPGPTPSLLIATNITFAALQAVLLALLIATYSIHFFILSGLCSGLWWAINWFARELQEAQRREEQDNAKRGGAPGARGAIPASSSDTETEIETAAAHAATAAAAVAAAAAASSEVEPVEKVGELKHRTAPAAGPLTPSAPSSKSGVSTEDEWEKVSENENEKDR</sequence>
<dbReference type="GO" id="GO:0005789">
    <property type="term" value="C:endoplasmic reticulum membrane"/>
    <property type="evidence" value="ECO:0007669"/>
    <property type="project" value="TreeGrafter"/>
</dbReference>
<feature type="compositionally biased region" description="Low complexity" evidence="1">
    <location>
        <begin position="88"/>
        <end position="108"/>
    </location>
</feature>
<evidence type="ECO:0000256" key="2">
    <source>
        <dbReference type="SAM" id="Phobius"/>
    </source>
</evidence>
<feature type="region of interest" description="Disordered" evidence="1">
    <location>
        <begin position="127"/>
        <end position="176"/>
    </location>
</feature>
<dbReference type="OrthoDB" id="9626941at2759"/>
<evidence type="ECO:0000256" key="1">
    <source>
        <dbReference type="SAM" id="MobiDB-lite"/>
    </source>
</evidence>
<dbReference type="eggNOG" id="ENOG502S6V3">
    <property type="taxonomic scope" value="Eukaryota"/>
</dbReference>
<dbReference type="GeneID" id="20342435"/>
<reference evidence="3" key="3">
    <citation type="submission" date="2010-09" db="EMBL/GenBank/DDBJ databases">
        <title>Annotation of Gaeumannomyces graminis var. tritici R3-111a-1.</title>
        <authorList>
            <consortium name="The Broad Institute Genome Sequencing Platform"/>
            <person name="Ma L.-J."/>
            <person name="Dead R."/>
            <person name="Young S.K."/>
            <person name="Zeng Q."/>
            <person name="Gargeya S."/>
            <person name="Fitzgerald M."/>
            <person name="Haas B."/>
            <person name="Abouelleil A."/>
            <person name="Alvarado L."/>
            <person name="Arachchi H.M."/>
            <person name="Berlin A."/>
            <person name="Brown A."/>
            <person name="Chapman S.B."/>
            <person name="Chen Z."/>
            <person name="Dunbar C."/>
            <person name="Freedman E."/>
            <person name="Gearin G."/>
            <person name="Gellesch M."/>
            <person name="Goldberg J."/>
            <person name="Griggs A."/>
            <person name="Gujja S."/>
            <person name="Heiman D."/>
            <person name="Howarth C."/>
            <person name="Larson L."/>
            <person name="Lui A."/>
            <person name="MacDonald P.J.P."/>
            <person name="Mehta T."/>
            <person name="Montmayeur A."/>
            <person name="Murphy C."/>
            <person name="Neiman D."/>
            <person name="Pearson M."/>
            <person name="Priest M."/>
            <person name="Roberts A."/>
            <person name="Saif S."/>
            <person name="Shea T."/>
            <person name="Shenoy N."/>
            <person name="Sisk P."/>
            <person name="Stolte C."/>
            <person name="Sykes S."/>
            <person name="Yandava C."/>
            <person name="Wortman J."/>
            <person name="Nusbaum C."/>
            <person name="Birren B."/>
        </authorList>
    </citation>
    <scope>NUCLEOTIDE SEQUENCE</scope>
    <source>
        <strain evidence="3">R3-111a-1</strain>
    </source>
</reference>
<proteinExistence type="predicted"/>
<dbReference type="RefSeq" id="XP_009218012.1">
    <property type="nucleotide sequence ID" value="XM_009219748.1"/>
</dbReference>
<dbReference type="PANTHER" id="PTHR28251">
    <property type="entry name" value="V-TYPE ATPASE ASSEMBLY FACTOR PKR1"/>
    <property type="match status" value="1"/>
</dbReference>
<dbReference type="HOGENOM" id="CLU_068499_0_0_1"/>
<keyword evidence="2" id="KW-1133">Transmembrane helix</keyword>
<evidence type="ECO:0000313" key="5">
    <source>
        <dbReference type="Proteomes" id="UP000006039"/>
    </source>
</evidence>
<dbReference type="PANTHER" id="PTHR28251:SF1">
    <property type="entry name" value="V-TYPE ATPASE ASSEMBLY FACTOR PKR1"/>
    <property type="match status" value="1"/>
</dbReference>
<feature type="transmembrane region" description="Helical" evidence="2">
    <location>
        <begin position="47"/>
        <end position="65"/>
    </location>
</feature>
<feature type="transmembrane region" description="Helical" evidence="2">
    <location>
        <begin position="20"/>
        <end position="40"/>
    </location>
</feature>
<dbReference type="VEuPathDB" id="FungiDB:GGTG_01977"/>
<name>J3NL36_GAET3</name>
<dbReference type="EMBL" id="GL385395">
    <property type="protein sequence ID" value="EJT82003.1"/>
    <property type="molecule type" value="Genomic_DNA"/>
</dbReference>
<keyword evidence="5" id="KW-1185">Reference proteome</keyword>
<dbReference type="STRING" id="644352.J3NL36"/>
<organism evidence="3">
    <name type="scientific">Gaeumannomyces tritici (strain R3-111a-1)</name>
    <name type="common">Wheat and barley take-all root rot fungus</name>
    <name type="synonym">Gaeumannomyces graminis var. tritici</name>
    <dbReference type="NCBI Taxonomy" id="644352"/>
    <lineage>
        <taxon>Eukaryota</taxon>
        <taxon>Fungi</taxon>
        <taxon>Dikarya</taxon>
        <taxon>Ascomycota</taxon>
        <taxon>Pezizomycotina</taxon>
        <taxon>Sordariomycetes</taxon>
        <taxon>Sordariomycetidae</taxon>
        <taxon>Magnaporthales</taxon>
        <taxon>Magnaporthaceae</taxon>
        <taxon>Gaeumannomyces</taxon>
    </lineage>
</organism>
<evidence type="ECO:0000313" key="3">
    <source>
        <dbReference type="EMBL" id="EJT82003.1"/>
    </source>
</evidence>
<dbReference type="Proteomes" id="UP000006039">
    <property type="component" value="Unassembled WGS sequence"/>
</dbReference>
<keyword evidence="2" id="KW-0812">Transmembrane</keyword>
<reference evidence="5" key="1">
    <citation type="submission" date="2010-07" db="EMBL/GenBank/DDBJ databases">
        <title>The genome sequence of Gaeumannomyces graminis var. tritici strain R3-111a-1.</title>
        <authorList>
            <consortium name="The Broad Institute Genome Sequencing Platform"/>
            <person name="Ma L.-J."/>
            <person name="Dead R."/>
            <person name="Young S."/>
            <person name="Zeng Q."/>
            <person name="Koehrsen M."/>
            <person name="Alvarado L."/>
            <person name="Berlin A."/>
            <person name="Chapman S.B."/>
            <person name="Chen Z."/>
            <person name="Freedman E."/>
            <person name="Gellesch M."/>
            <person name="Goldberg J."/>
            <person name="Griggs A."/>
            <person name="Gujja S."/>
            <person name="Heilman E.R."/>
            <person name="Heiman D."/>
            <person name="Hepburn T."/>
            <person name="Howarth C."/>
            <person name="Jen D."/>
            <person name="Larson L."/>
            <person name="Mehta T."/>
            <person name="Neiman D."/>
            <person name="Pearson M."/>
            <person name="Roberts A."/>
            <person name="Saif S."/>
            <person name="Shea T."/>
            <person name="Shenoy N."/>
            <person name="Sisk P."/>
            <person name="Stolte C."/>
            <person name="Sykes S."/>
            <person name="Walk T."/>
            <person name="White J."/>
            <person name="Yandava C."/>
            <person name="Haas B."/>
            <person name="Nusbaum C."/>
            <person name="Birren B."/>
        </authorList>
    </citation>
    <scope>NUCLEOTIDE SEQUENCE [LARGE SCALE GENOMIC DNA]</scope>
    <source>
        <strain evidence="5">R3-111a-1</strain>
    </source>
</reference>
<protein>
    <recommendedName>
        <fullName evidence="6">ER membrane protein</fullName>
    </recommendedName>
</protein>
<feature type="compositionally biased region" description="Polar residues" evidence="1">
    <location>
        <begin position="150"/>
        <end position="159"/>
    </location>
</feature>
<feature type="region of interest" description="Disordered" evidence="1">
    <location>
        <begin position="74"/>
        <end position="108"/>
    </location>
</feature>
<dbReference type="Pfam" id="PF08636">
    <property type="entry name" value="Pkr1"/>
    <property type="match status" value="1"/>
</dbReference>
<keyword evidence="2" id="KW-0472">Membrane</keyword>
<reference evidence="4" key="4">
    <citation type="journal article" date="2015" name="G3 (Bethesda)">
        <title>Genome sequences of three phytopathogenic species of the Magnaporthaceae family of fungi.</title>
        <authorList>
            <person name="Okagaki L.H."/>
            <person name="Nunes C.C."/>
            <person name="Sailsbery J."/>
            <person name="Clay B."/>
            <person name="Brown D."/>
            <person name="John T."/>
            <person name="Oh Y."/>
            <person name="Young N."/>
            <person name="Fitzgerald M."/>
            <person name="Haas B.J."/>
            <person name="Zeng Q."/>
            <person name="Young S."/>
            <person name="Adiconis X."/>
            <person name="Fan L."/>
            <person name="Levin J.Z."/>
            <person name="Mitchell T.K."/>
            <person name="Okubara P.A."/>
            <person name="Farman M.L."/>
            <person name="Kohn L.M."/>
            <person name="Birren B."/>
            <person name="Ma L.-J."/>
            <person name="Dean R.A."/>
        </authorList>
    </citation>
    <scope>NUCLEOTIDE SEQUENCE</scope>
    <source>
        <strain evidence="4">R3-111a-1</strain>
    </source>
</reference>
<reference evidence="4" key="5">
    <citation type="submission" date="2018-04" db="UniProtKB">
        <authorList>
            <consortium name="EnsemblFungi"/>
        </authorList>
    </citation>
    <scope>IDENTIFICATION</scope>
    <source>
        <strain evidence="4">R3-111a-1</strain>
    </source>
</reference>
<gene>
    <name evidence="4" type="primary">20342435</name>
    <name evidence="3" type="ORF">GGTG_01977</name>
</gene>
<reference evidence="3" key="2">
    <citation type="submission" date="2010-07" db="EMBL/GenBank/DDBJ databases">
        <authorList>
            <consortium name="The Broad Institute Genome Sequencing Platform"/>
            <consortium name="Broad Institute Genome Sequencing Center for Infectious Disease"/>
            <person name="Ma L.-J."/>
            <person name="Dead R."/>
            <person name="Young S."/>
            <person name="Zeng Q."/>
            <person name="Koehrsen M."/>
            <person name="Alvarado L."/>
            <person name="Berlin A."/>
            <person name="Chapman S.B."/>
            <person name="Chen Z."/>
            <person name="Freedman E."/>
            <person name="Gellesch M."/>
            <person name="Goldberg J."/>
            <person name="Griggs A."/>
            <person name="Gujja S."/>
            <person name="Heilman E.R."/>
            <person name="Heiman D."/>
            <person name="Hepburn T."/>
            <person name="Howarth C."/>
            <person name="Jen D."/>
            <person name="Larson L."/>
            <person name="Mehta T."/>
            <person name="Neiman D."/>
            <person name="Pearson M."/>
            <person name="Roberts A."/>
            <person name="Saif S."/>
            <person name="Shea T."/>
            <person name="Shenoy N."/>
            <person name="Sisk P."/>
            <person name="Stolte C."/>
            <person name="Sykes S."/>
            <person name="Walk T."/>
            <person name="White J."/>
            <person name="Yandava C."/>
            <person name="Haas B."/>
            <person name="Nusbaum C."/>
            <person name="Birren B."/>
        </authorList>
    </citation>
    <scope>NUCLEOTIDE SEQUENCE</scope>
    <source>
        <strain evidence="3">R3-111a-1</strain>
    </source>
</reference>
<dbReference type="InterPro" id="IPR013945">
    <property type="entry name" value="Pkr1"/>
</dbReference>
<feature type="compositionally biased region" description="Basic and acidic residues" evidence="1">
    <location>
        <begin position="165"/>
        <end position="176"/>
    </location>
</feature>
<feature type="compositionally biased region" description="Basic and acidic residues" evidence="1">
    <location>
        <begin position="129"/>
        <end position="138"/>
    </location>
</feature>
<dbReference type="AlphaFoldDB" id="J3NL36"/>
<dbReference type="EnsemblFungi" id="EJT82003">
    <property type="protein sequence ID" value="EJT82003"/>
    <property type="gene ID" value="GGTG_01977"/>
</dbReference>
<dbReference type="GO" id="GO:0070072">
    <property type="term" value="P:vacuolar proton-transporting V-type ATPase complex assembly"/>
    <property type="evidence" value="ECO:0007669"/>
    <property type="project" value="InterPro"/>
</dbReference>
<accession>J3NL36</accession>
<evidence type="ECO:0008006" key="6">
    <source>
        <dbReference type="Google" id="ProtNLM"/>
    </source>
</evidence>
<evidence type="ECO:0000313" key="4">
    <source>
        <dbReference type="EnsemblFungi" id="EJT82003"/>
    </source>
</evidence>